<dbReference type="EMBL" id="CAJNOE010000244">
    <property type="protein sequence ID" value="CAF1083853.1"/>
    <property type="molecule type" value="Genomic_DNA"/>
</dbReference>
<dbReference type="Pfam" id="PF01436">
    <property type="entry name" value="NHL"/>
    <property type="match status" value="1"/>
</dbReference>
<feature type="repeat" description="NHL" evidence="2">
    <location>
        <begin position="153"/>
        <end position="189"/>
    </location>
</feature>
<feature type="transmembrane region" description="Helical" evidence="3">
    <location>
        <begin position="20"/>
        <end position="36"/>
    </location>
</feature>
<keyword evidence="3" id="KW-1133">Transmembrane helix</keyword>
<evidence type="ECO:0008006" key="6">
    <source>
        <dbReference type="Google" id="ProtNLM"/>
    </source>
</evidence>
<dbReference type="GO" id="GO:0008270">
    <property type="term" value="F:zinc ion binding"/>
    <property type="evidence" value="ECO:0007669"/>
    <property type="project" value="UniProtKB-KW"/>
</dbReference>
<dbReference type="InterPro" id="IPR050952">
    <property type="entry name" value="TRIM-NHL_E3_ligases"/>
</dbReference>
<evidence type="ECO:0000256" key="3">
    <source>
        <dbReference type="SAM" id="Phobius"/>
    </source>
</evidence>
<sequence>METDETARKTLSLKISSQRSYFIIILVCSLASYAVLRRTNNCSLAATWTACKTFHLPDYLKKLSNSSVLEHFTDVNSIPGTTGPGIPTVIRLALSTKYGGVNTNATSSYGAAAGVIVDHLGQIYVADCFNHRVMRWCEGNTEGEIVVGGNDDGKELNQLNGPKGLSFDDEENLYVVDNGNHRILKFEKCFN</sequence>
<keyword evidence="3" id="KW-0472">Membrane</keyword>
<dbReference type="GO" id="GO:0043161">
    <property type="term" value="P:proteasome-mediated ubiquitin-dependent protein catabolic process"/>
    <property type="evidence" value="ECO:0007669"/>
    <property type="project" value="TreeGrafter"/>
</dbReference>
<dbReference type="InterPro" id="IPR001258">
    <property type="entry name" value="NHL_repeat"/>
</dbReference>
<reference evidence="4" key="1">
    <citation type="submission" date="2021-02" db="EMBL/GenBank/DDBJ databases">
        <authorList>
            <person name="Nowell W R."/>
        </authorList>
    </citation>
    <scope>NUCLEOTIDE SEQUENCE</scope>
</reference>
<dbReference type="SUPFAM" id="SSF63825">
    <property type="entry name" value="YWTD domain"/>
    <property type="match status" value="1"/>
</dbReference>
<dbReference type="Proteomes" id="UP000663860">
    <property type="component" value="Unassembled WGS sequence"/>
</dbReference>
<gene>
    <name evidence="4" type="ORF">IZO911_LOCUS22111</name>
</gene>
<dbReference type="PROSITE" id="PS51125">
    <property type="entry name" value="NHL"/>
    <property type="match status" value="1"/>
</dbReference>
<dbReference type="GO" id="GO:0061630">
    <property type="term" value="F:ubiquitin protein ligase activity"/>
    <property type="evidence" value="ECO:0007669"/>
    <property type="project" value="TreeGrafter"/>
</dbReference>
<dbReference type="Gene3D" id="2.120.10.30">
    <property type="entry name" value="TolB, C-terminal domain"/>
    <property type="match status" value="1"/>
</dbReference>
<dbReference type="InterPro" id="IPR011042">
    <property type="entry name" value="6-blade_b-propeller_TolB-like"/>
</dbReference>
<proteinExistence type="predicted"/>
<evidence type="ECO:0000256" key="2">
    <source>
        <dbReference type="PROSITE-ProRule" id="PRU00504"/>
    </source>
</evidence>
<dbReference type="GO" id="GO:0000209">
    <property type="term" value="P:protein polyubiquitination"/>
    <property type="evidence" value="ECO:0007669"/>
    <property type="project" value="TreeGrafter"/>
</dbReference>
<comment type="caution">
    <text evidence="4">The sequence shown here is derived from an EMBL/GenBank/DDBJ whole genome shotgun (WGS) entry which is preliminary data.</text>
</comment>
<evidence type="ECO:0000256" key="1">
    <source>
        <dbReference type="ARBA" id="ARBA00022737"/>
    </source>
</evidence>
<name>A0A814MWT7_9BILA</name>
<dbReference type="AlphaFoldDB" id="A0A814MWT7"/>
<dbReference type="PANTHER" id="PTHR24104">
    <property type="entry name" value="E3 UBIQUITIN-PROTEIN LIGASE NHLRC1-RELATED"/>
    <property type="match status" value="1"/>
</dbReference>
<evidence type="ECO:0000313" key="5">
    <source>
        <dbReference type="Proteomes" id="UP000663860"/>
    </source>
</evidence>
<keyword evidence="3" id="KW-0812">Transmembrane</keyword>
<organism evidence="4 5">
    <name type="scientific">Adineta steineri</name>
    <dbReference type="NCBI Taxonomy" id="433720"/>
    <lineage>
        <taxon>Eukaryota</taxon>
        <taxon>Metazoa</taxon>
        <taxon>Spiralia</taxon>
        <taxon>Gnathifera</taxon>
        <taxon>Rotifera</taxon>
        <taxon>Eurotatoria</taxon>
        <taxon>Bdelloidea</taxon>
        <taxon>Adinetida</taxon>
        <taxon>Adinetidae</taxon>
        <taxon>Adineta</taxon>
    </lineage>
</organism>
<protein>
    <recommendedName>
        <fullName evidence="6">NHL repeat containing protein-like protein</fullName>
    </recommendedName>
</protein>
<keyword evidence="1" id="KW-0677">Repeat</keyword>
<evidence type="ECO:0000313" key="4">
    <source>
        <dbReference type="EMBL" id="CAF1083853.1"/>
    </source>
</evidence>
<accession>A0A814MWT7</accession>
<dbReference type="PANTHER" id="PTHR24104:SF25">
    <property type="entry name" value="PROTEIN LIN-41"/>
    <property type="match status" value="1"/>
</dbReference>